<proteinExistence type="predicted"/>
<name>A0ABX8JKA6_9BACT</name>
<keyword evidence="1" id="KW-0732">Signal</keyword>
<reference evidence="2 3" key="1">
    <citation type="submission" date="2021-06" db="EMBL/GenBank/DDBJ databases">
        <title>Gemonas diversity in paddy soil.</title>
        <authorList>
            <person name="Liu G."/>
        </authorList>
    </citation>
    <scope>NUCLEOTIDE SEQUENCE [LARGE SCALE GENOMIC DNA]</scope>
    <source>
        <strain evidence="2 3">RG29</strain>
    </source>
</reference>
<feature type="signal peptide" evidence="1">
    <location>
        <begin position="1"/>
        <end position="32"/>
    </location>
</feature>
<dbReference type="EMBL" id="CP076724">
    <property type="protein sequence ID" value="QWV97059.1"/>
    <property type="molecule type" value="Genomic_DNA"/>
</dbReference>
<organism evidence="2 3">
    <name type="scientific">Geomonas diazotrophica</name>
    <dbReference type="NCBI Taxonomy" id="2843197"/>
    <lineage>
        <taxon>Bacteria</taxon>
        <taxon>Pseudomonadati</taxon>
        <taxon>Thermodesulfobacteriota</taxon>
        <taxon>Desulfuromonadia</taxon>
        <taxon>Geobacterales</taxon>
        <taxon>Geobacteraceae</taxon>
        <taxon>Geomonas</taxon>
    </lineage>
</organism>
<evidence type="ECO:0008006" key="4">
    <source>
        <dbReference type="Google" id="ProtNLM"/>
    </source>
</evidence>
<keyword evidence="3" id="KW-1185">Reference proteome</keyword>
<dbReference type="Proteomes" id="UP000683493">
    <property type="component" value="Chromosome"/>
</dbReference>
<gene>
    <name evidence="2" type="ORF">KP005_17185</name>
</gene>
<evidence type="ECO:0000256" key="1">
    <source>
        <dbReference type="SAM" id="SignalP"/>
    </source>
</evidence>
<protein>
    <recommendedName>
        <fullName evidence="4">Lipoprotein</fullName>
    </recommendedName>
</protein>
<evidence type="ECO:0000313" key="3">
    <source>
        <dbReference type="Proteomes" id="UP000683493"/>
    </source>
</evidence>
<accession>A0ABX8JKA6</accession>
<dbReference type="PROSITE" id="PS51257">
    <property type="entry name" value="PROKAR_LIPOPROTEIN"/>
    <property type="match status" value="1"/>
</dbReference>
<feature type="chain" id="PRO_5045737786" description="Lipoprotein" evidence="1">
    <location>
        <begin position="33"/>
        <end position="247"/>
    </location>
</feature>
<sequence>MTRAIRRLGITSLFASSLLVSCLLLSCAYPGATSPTGITVRQPPQATPLRPINVRKVFLNYSGVKVVELSLFPSAGFGLKDKGNFDASLKSTLKGATKWHDQKGDEIRLYVVINRYIIGWYGEYSAAHAAFAWCAADPGGKVLFQEQFYATTRCTSLCNLGEMKDRINHAAIRRIAGKALNLASGVDVSGITAVPGIYDTVDAAIGSIAYGVRYWTPKEIFTAPLLKVSEPTDWAGIVVPGNPAPAP</sequence>
<evidence type="ECO:0000313" key="2">
    <source>
        <dbReference type="EMBL" id="QWV97059.1"/>
    </source>
</evidence>